<protein>
    <recommendedName>
        <fullName evidence="3">Saccharopine dehydrogenase NADP binding domain-containing protein</fullName>
    </recommendedName>
</protein>
<dbReference type="InterPro" id="IPR036291">
    <property type="entry name" value="NAD(P)-bd_dom_sf"/>
</dbReference>
<accession>A0A194V7B2</accession>
<proteinExistence type="inferred from homology"/>
<evidence type="ECO:0000256" key="1">
    <source>
        <dbReference type="ARBA" id="ARBA00038048"/>
    </source>
</evidence>
<dbReference type="Proteomes" id="UP000078576">
    <property type="component" value="Unassembled WGS sequence"/>
</dbReference>
<dbReference type="PANTHER" id="PTHR12286">
    <property type="entry name" value="SACCHAROPINE DEHYDROGENASE-LIKE OXIDOREDUCTASE"/>
    <property type="match status" value="1"/>
</dbReference>
<dbReference type="PANTHER" id="PTHR12286:SF5">
    <property type="entry name" value="SACCHAROPINE DEHYDROGENASE-LIKE OXIDOREDUCTASE"/>
    <property type="match status" value="1"/>
</dbReference>
<dbReference type="InterPro" id="IPR051276">
    <property type="entry name" value="Saccharopine_DH-like_oxidrdct"/>
</dbReference>
<gene>
    <name evidence="4" type="ORF">VP1G_07044</name>
</gene>
<dbReference type="OrthoDB" id="10268090at2759"/>
<dbReference type="GO" id="GO:0009247">
    <property type="term" value="P:glycolipid biosynthetic process"/>
    <property type="evidence" value="ECO:0007669"/>
    <property type="project" value="TreeGrafter"/>
</dbReference>
<sequence>MPAKQHGRTYDLVVFGATGYTGKYTSEHITGHLPTDLKWAIAGRSQGKLEKLAAELKELNPDRRQPDIETCDLTDADLSTLAKKTFILISTVGPYGQHGEHAFKACAENGTHYFDVTGEVPFVARMIKKYEHVAKQSGSMLFPEIGVESAPADLVAWSLAKQNRTEFGAKTGETVMSVHLFNGAPSGGTLATLLSFFDTFTLKEAAQALSPFALSPVPNPNAGAQKSSLVTKLTGLRTVPNLGLLTTFLPGDSDRAIVHRTWGLLSQIPSKKEEFYGPNFSFGEYMKTRNWLSGVFVHWGIVVAGFLFVTIPPLRKLAQRFVYEQGQGPDVEQAKKDEIEYRGIAIPDTGEAVNKQAYCRAWFNGSLYALTGVFLAQGAATILEDDIDLGGGGVFTAACLGQGFVDRLDGVGFKIETKTITN</sequence>
<evidence type="ECO:0000313" key="5">
    <source>
        <dbReference type="Proteomes" id="UP000078576"/>
    </source>
</evidence>
<feature type="transmembrane region" description="Helical" evidence="2">
    <location>
        <begin position="291"/>
        <end position="311"/>
    </location>
</feature>
<organism evidence="4 5">
    <name type="scientific">Cytospora mali</name>
    <name type="common">Apple Valsa canker fungus</name>
    <name type="synonym">Valsa mali</name>
    <dbReference type="NCBI Taxonomy" id="578113"/>
    <lineage>
        <taxon>Eukaryota</taxon>
        <taxon>Fungi</taxon>
        <taxon>Dikarya</taxon>
        <taxon>Ascomycota</taxon>
        <taxon>Pezizomycotina</taxon>
        <taxon>Sordariomycetes</taxon>
        <taxon>Sordariomycetidae</taxon>
        <taxon>Diaporthales</taxon>
        <taxon>Cytosporaceae</taxon>
        <taxon>Cytospora</taxon>
    </lineage>
</organism>
<reference evidence="5" key="1">
    <citation type="submission" date="2014-12" db="EMBL/GenBank/DDBJ databases">
        <title>Genome Sequence of Valsa Canker Pathogens Uncovers a Specific Adaption of Colonization on Woody Bark.</title>
        <authorList>
            <person name="Yin Z."/>
            <person name="Liu H."/>
            <person name="Gao X."/>
            <person name="Li Z."/>
            <person name="Song N."/>
            <person name="Ke X."/>
            <person name="Dai Q."/>
            <person name="Wu Y."/>
            <person name="Sun Y."/>
            <person name="Xu J.-R."/>
            <person name="Kang Z.K."/>
            <person name="Wang L."/>
            <person name="Huang L."/>
        </authorList>
    </citation>
    <scope>NUCLEOTIDE SEQUENCE [LARGE SCALE GENOMIC DNA]</scope>
    <source>
        <strain evidence="5">SXYL134</strain>
    </source>
</reference>
<dbReference type="Pfam" id="PF03435">
    <property type="entry name" value="Sacchrp_dh_NADP"/>
    <property type="match status" value="1"/>
</dbReference>
<keyword evidence="2" id="KW-0472">Membrane</keyword>
<dbReference type="GO" id="GO:0005886">
    <property type="term" value="C:plasma membrane"/>
    <property type="evidence" value="ECO:0007669"/>
    <property type="project" value="TreeGrafter"/>
</dbReference>
<evidence type="ECO:0000256" key="2">
    <source>
        <dbReference type="SAM" id="Phobius"/>
    </source>
</evidence>
<feature type="domain" description="Saccharopine dehydrogenase NADP binding" evidence="3">
    <location>
        <begin position="13"/>
        <end position="140"/>
    </location>
</feature>
<evidence type="ECO:0000259" key="3">
    <source>
        <dbReference type="Pfam" id="PF03435"/>
    </source>
</evidence>
<dbReference type="InterPro" id="IPR005097">
    <property type="entry name" value="Sacchrp_dh_NADP-bd"/>
</dbReference>
<dbReference type="GO" id="GO:0005811">
    <property type="term" value="C:lipid droplet"/>
    <property type="evidence" value="ECO:0007669"/>
    <property type="project" value="TreeGrafter"/>
</dbReference>
<name>A0A194V7B2_CYTMA</name>
<evidence type="ECO:0000313" key="4">
    <source>
        <dbReference type="EMBL" id="KUI59820.1"/>
    </source>
</evidence>
<dbReference type="SUPFAM" id="SSF51735">
    <property type="entry name" value="NAD(P)-binding Rossmann-fold domains"/>
    <property type="match status" value="1"/>
</dbReference>
<keyword evidence="2" id="KW-1133">Transmembrane helix</keyword>
<comment type="similarity">
    <text evidence="1">Belongs to the saccharopine dehydrogenase family.</text>
</comment>
<dbReference type="Gene3D" id="3.40.50.720">
    <property type="entry name" value="NAD(P)-binding Rossmann-like Domain"/>
    <property type="match status" value="1"/>
</dbReference>
<dbReference type="GO" id="GO:0005739">
    <property type="term" value="C:mitochondrion"/>
    <property type="evidence" value="ECO:0007669"/>
    <property type="project" value="TreeGrafter"/>
</dbReference>
<dbReference type="AlphaFoldDB" id="A0A194V7B2"/>
<keyword evidence="5" id="KW-1185">Reference proteome</keyword>
<keyword evidence="2" id="KW-0812">Transmembrane</keyword>
<dbReference type="EMBL" id="KN714737">
    <property type="protein sequence ID" value="KUI59820.1"/>
    <property type="molecule type" value="Genomic_DNA"/>
</dbReference>